<proteinExistence type="predicted"/>
<accession>A0A645AB31</accession>
<reference evidence="1" key="1">
    <citation type="submission" date="2019-08" db="EMBL/GenBank/DDBJ databases">
        <authorList>
            <person name="Kucharzyk K."/>
            <person name="Murdoch R.W."/>
            <person name="Higgins S."/>
            <person name="Loffler F."/>
        </authorList>
    </citation>
    <scope>NUCLEOTIDE SEQUENCE</scope>
</reference>
<sequence length="372" mass="40852">MAHRLVGAVHNQIAACINGLAGKGIFRGHAGVVAERPSRQINRLIGTVVQLNPVIRAALDFLHSGNLADKNPRIVETADLLGCFKSVCIIAARRWRSEIAYVLFVVQPNGDIVPVDSRERETLRSHAVETGEEYVIFLVGEAKVRVQLPVCAVFAGKKDDFAFAGLQRYIRKRPFIEIRRLIRKEISQQRNGCAGEVLDLCPLLAIAVGVDCGERVILEHLVEMHRITLFHHRDRKVGKRQRAVCGLKGWIRGIYACPRRILNGGDALRNAGLPTDAVDRVPLQIGKQQHRVILPEAEGRVHALLGIAAEAGEIDGGIAARGHRAGGNLPLKRICLVVRKAVVLKADCILAAVIELYPAVTACVVRRHHFAD</sequence>
<gene>
    <name evidence="1" type="ORF">SDC9_96231</name>
</gene>
<dbReference type="AlphaFoldDB" id="A0A645AB31"/>
<dbReference type="EMBL" id="VSSQ01012553">
    <property type="protein sequence ID" value="MPM49501.1"/>
    <property type="molecule type" value="Genomic_DNA"/>
</dbReference>
<organism evidence="1">
    <name type="scientific">bioreactor metagenome</name>
    <dbReference type="NCBI Taxonomy" id="1076179"/>
    <lineage>
        <taxon>unclassified sequences</taxon>
        <taxon>metagenomes</taxon>
        <taxon>ecological metagenomes</taxon>
    </lineage>
</organism>
<comment type="caution">
    <text evidence="1">The sequence shown here is derived from an EMBL/GenBank/DDBJ whole genome shotgun (WGS) entry which is preliminary data.</text>
</comment>
<name>A0A645AB31_9ZZZZ</name>
<protein>
    <submittedName>
        <fullName evidence="1">Uncharacterized protein</fullName>
    </submittedName>
</protein>
<evidence type="ECO:0000313" key="1">
    <source>
        <dbReference type="EMBL" id="MPM49501.1"/>
    </source>
</evidence>